<dbReference type="InterPro" id="IPR001647">
    <property type="entry name" value="HTH_TetR"/>
</dbReference>
<evidence type="ECO:0000256" key="3">
    <source>
        <dbReference type="SAM" id="MobiDB-lite"/>
    </source>
</evidence>
<reference evidence="5 6" key="1">
    <citation type="submission" date="2021-03" db="EMBL/GenBank/DDBJ databases">
        <title>Sequencing the genomes of 1000 actinobacteria strains.</title>
        <authorList>
            <person name="Klenk H.-P."/>
        </authorList>
    </citation>
    <scope>NUCLEOTIDE SEQUENCE [LARGE SCALE GENOMIC DNA]</scope>
    <source>
        <strain evidence="5 6">DSM 46670</strain>
    </source>
</reference>
<comment type="caution">
    <text evidence="5">The sequence shown here is derived from an EMBL/GenBank/DDBJ whole genome shotgun (WGS) entry which is preliminary data.</text>
</comment>
<sequence>MSVTTEKPRRSKTGRTQEERSAAMRERLLDATIDCLVEYGYSGTTTTRVAERAGVTRGAQVHHFPTKTDLVTAAVRHLATRRAELAFAQMDRLSESADPVGDTLDLLWEIHQGPIFAASTELLLAARTDPELRVQVSDVEPEIGAMVIDFGKRLFGEQAATPQFRHYSYTAMDTVRGLLISNWAYPDDNQLDARWQRAKACLRTMAPAGLTPSG</sequence>
<evidence type="ECO:0000256" key="1">
    <source>
        <dbReference type="ARBA" id="ARBA00023125"/>
    </source>
</evidence>
<feature type="region of interest" description="Disordered" evidence="3">
    <location>
        <begin position="1"/>
        <end position="21"/>
    </location>
</feature>
<feature type="domain" description="HTH tetR-type" evidence="4">
    <location>
        <begin position="22"/>
        <end position="82"/>
    </location>
</feature>
<dbReference type="Proteomes" id="UP001519332">
    <property type="component" value="Unassembled WGS sequence"/>
</dbReference>
<keyword evidence="6" id="KW-1185">Reference proteome</keyword>
<dbReference type="InterPro" id="IPR009057">
    <property type="entry name" value="Homeodomain-like_sf"/>
</dbReference>
<evidence type="ECO:0000256" key="2">
    <source>
        <dbReference type="PROSITE-ProRule" id="PRU00335"/>
    </source>
</evidence>
<dbReference type="PANTHER" id="PTHR30055">
    <property type="entry name" value="HTH-TYPE TRANSCRIPTIONAL REGULATOR RUTR"/>
    <property type="match status" value="1"/>
</dbReference>
<dbReference type="PANTHER" id="PTHR30055:SF226">
    <property type="entry name" value="HTH-TYPE TRANSCRIPTIONAL REGULATOR PKSA"/>
    <property type="match status" value="1"/>
</dbReference>
<dbReference type="PROSITE" id="PS50977">
    <property type="entry name" value="HTH_TETR_2"/>
    <property type="match status" value="1"/>
</dbReference>
<dbReference type="Pfam" id="PF00440">
    <property type="entry name" value="TetR_N"/>
    <property type="match status" value="1"/>
</dbReference>
<name>A0ABS4TEU4_9PSEU</name>
<evidence type="ECO:0000259" key="4">
    <source>
        <dbReference type="PROSITE" id="PS50977"/>
    </source>
</evidence>
<keyword evidence="1 2" id="KW-0238">DNA-binding</keyword>
<protein>
    <submittedName>
        <fullName evidence="5">AcrR family transcriptional regulator</fullName>
    </submittedName>
</protein>
<organism evidence="5 6">
    <name type="scientific">Kibdelosporangium banguiense</name>
    <dbReference type="NCBI Taxonomy" id="1365924"/>
    <lineage>
        <taxon>Bacteria</taxon>
        <taxon>Bacillati</taxon>
        <taxon>Actinomycetota</taxon>
        <taxon>Actinomycetes</taxon>
        <taxon>Pseudonocardiales</taxon>
        <taxon>Pseudonocardiaceae</taxon>
        <taxon>Kibdelosporangium</taxon>
    </lineage>
</organism>
<proteinExistence type="predicted"/>
<evidence type="ECO:0000313" key="5">
    <source>
        <dbReference type="EMBL" id="MBP2322953.1"/>
    </source>
</evidence>
<dbReference type="InterPro" id="IPR050109">
    <property type="entry name" value="HTH-type_TetR-like_transc_reg"/>
</dbReference>
<accession>A0ABS4TEU4</accession>
<dbReference type="PRINTS" id="PR00455">
    <property type="entry name" value="HTHTETR"/>
</dbReference>
<gene>
    <name evidence="5" type="ORF">JOF56_003338</name>
</gene>
<dbReference type="Gene3D" id="1.10.357.10">
    <property type="entry name" value="Tetracycline Repressor, domain 2"/>
    <property type="match status" value="1"/>
</dbReference>
<dbReference type="EMBL" id="JAGINW010000001">
    <property type="protein sequence ID" value="MBP2322953.1"/>
    <property type="molecule type" value="Genomic_DNA"/>
</dbReference>
<dbReference type="SUPFAM" id="SSF46689">
    <property type="entry name" value="Homeodomain-like"/>
    <property type="match status" value="1"/>
</dbReference>
<evidence type="ECO:0000313" key="6">
    <source>
        <dbReference type="Proteomes" id="UP001519332"/>
    </source>
</evidence>
<dbReference type="RefSeq" id="WP_245378277.1">
    <property type="nucleotide sequence ID" value="NZ_JAGINW010000001.1"/>
</dbReference>
<feature type="DNA-binding region" description="H-T-H motif" evidence="2">
    <location>
        <begin position="45"/>
        <end position="64"/>
    </location>
</feature>